<keyword evidence="6" id="KW-1185">Reference proteome</keyword>
<dbReference type="Proteomes" id="UP000012960">
    <property type="component" value="Unplaced"/>
</dbReference>
<gene>
    <name evidence="4" type="ORF">GSMUA_126400.1</name>
</gene>
<reference evidence="5" key="2">
    <citation type="submission" date="2021-05" db="UniProtKB">
        <authorList>
            <consortium name="EnsemblPlants"/>
        </authorList>
    </citation>
    <scope>IDENTIFICATION</scope>
    <source>
        <strain evidence="5">subsp. malaccensis</strain>
    </source>
</reference>
<name>A0A804IRV6_MUSAM</name>
<evidence type="ECO:0000256" key="2">
    <source>
        <dbReference type="ARBA" id="ARBA00023315"/>
    </source>
</evidence>
<proteinExistence type="predicted"/>
<evidence type="ECO:0000313" key="4">
    <source>
        <dbReference type="EMBL" id="CAG1842845.1"/>
    </source>
</evidence>
<dbReference type="Gene3D" id="3.30.559.10">
    <property type="entry name" value="Chloramphenicol acetyltransferase-like domain"/>
    <property type="match status" value="2"/>
</dbReference>
<protein>
    <submittedName>
        <fullName evidence="4">(wild Malaysian banana) hypothetical protein</fullName>
    </submittedName>
</protein>
<keyword evidence="1" id="KW-0808">Transferase</keyword>
<evidence type="ECO:0000256" key="3">
    <source>
        <dbReference type="SAM" id="SignalP"/>
    </source>
</evidence>
<sequence length="194" mass="21577">MASLPAFRVLVITISIAESTLPLTFFDLAWVNAGAVERVFFYQIPHSTSDFFDSILTFFACRQDLPPPRQDISGTHARDINVLRPLVPQLPKSDDGRVPPLALQVTVFPNQGAAIGVAVHHAACDGLSSTRFMSSWASTRARSKGLAGALASPPVFDRSMIARSLRDRHSYHVDINYGFREKIERFLTNMCDWQ</sequence>
<dbReference type="AlphaFoldDB" id="A0A804IRV6"/>
<dbReference type="OMA" id="FMSSWAS"/>
<feature type="signal peptide" evidence="3">
    <location>
        <begin position="1"/>
        <end position="19"/>
    </location>
</feature>
<dbReference type="GO" id="GO:0016747">
    <property type="term" value="F:acyltransferase activity, transferring groups other than amino-acyl groups"/>
    <property type="evidence" value="ECO:0007669"/>
    <property type="project" value="UniProtKB-ARBA"/>
</dbReference>
<dbReference type="PANTHER" id="PTHR31625">
    <property type="match status" value="1"/>
</dbReference>
<dbReference type="EMBL" id="HG996469">
    <property type="protein sequence ID" value="CAG1842845.1"/>
    <property type="molecule type" value="Genomic_DNA"/>
</dbReference>
<dbReference type="InParanoid" id="A0A804IRV6"/>
<feature type="chain" id="PRO_5036407735" evidence="3">
    <location>
        <begin position="20"/>
        <end position="194"/>
    </location>
</feature>
<dbReference type="InterPro" id="IPR051504">
    <property type="entry name" value="Plant_metabolite_acyltrans"/>
</dbReference>
<evidence type="ECO:0000256" key="1">
    <source>
        <dbReference type="ARBA" id="ARBA00022679"/>
    </source>
</evidence>
<organism evidence="5 6">
    <name type="scientific">Musa acuminata subsp. malaccensis</name>
    <name type="common">Wild banana</name>
    <name type="synonym">Musa malaccensis</name>
    <dbReference type="NCBI Taxonomy" id="214687"/>
    <lineage>
        <taxon>Eukaryota</taxon>
        <taxon>Viridiplantae</taxon>
        <taxon>Streptophyta</taxon>
        <taxon>Embryophyta</taxon>
        <taxon>Tracheophyta</taxon>
        <taxon>Spermatophyta</taxon>
        <taxon>Magnoliopsida</taxon>
        <taxon>Liliopsida</taxon>
        <taxon>Zingiberales</taxon>
        <taxon>Musaceae</taxon>
        <taxon>Musa</taxon>
    </lineage>
</organism>
<dbReference type="InterPro" id="IPR023213">
    <property type="entry name" value="CAT-like_dom_sf"/>
</dbReference>
<evidence type="ECO:0000313" key="5">
    <source>
        <dbReference type="EnsemblPlants" id="Ma04_p20380.1"/>
    </source>
</evidence>
<keyword evidence="2" id="KW-0012">Acyltransferase</keyword>
<evidence type="ECO:0000313" key="6">
    <source>
        <dbReference type="Proteomes" id="UP000012960"/>
    </source>
</evidence>
<reference evidence="4" key="1">
    <citation type="submission" date="2021-03" db="EMBL/GenBank/DDBJ databases">
        <authorList>
            <consortium name="Genoscope - CEA"/>
            <person name="William W."/>
        </authorList>
    </citation>
    <scope>NUCLEOTIDE SEQUENCE</scope>
    <source>
        <strain evidence="4">Doubled-haploid Pahang</strain>
    </source>
</reference>
<dbReference type="Pfam" id="PF02458">
    <property type="entry name" value="Transferase"/>
    <property type="match status" value="1"/>
</dbReference>
<keyword evidence="3" id="KW-0732">Signal</keyword>
<accession>A0A804IRV6</accession>
<dbReference type="EnsemblPlants" id="Ma04_t20380.1">
    <property type="protein sequence ID" value="Ma04_p20380.1"/>
    <property type="gene ID" value="Ma04_g20380"/>
</dbReference>
<dbReference type="Gramene" id="Ma04_t20380.1">
    <property type="protein sequence ID" value="Ma04_p20380.1"/>
    <property type="gene ID" value="Ma04_g20380"/>
</dbReference>